<keyword evidence="2" id="KW-0812">Transmembrane</keyword>
<protein>
    <submittedName>
        <fullName evidence="3">Uncharacterized protein</fullName>
    </submittedName>
</protein>
<gene>
    <name evidence="3" type="ORF">ADICEAN_02908</name>
</gene>
<keyword evidence="4" id="KW-1185">Reference proteome</keyword>
<accession>M7MZW2</accession>
<sequence>MKNLPVKINAVVLRLLVSVGAAIFAGASLLMFTSLLVSCQEPESPLRLPDALPADAAAAASGPDAFPYSGNLVDITSKHMDFILPEEIPSGWTTFRYHNQSHMVHFFVLEKMPVADGEQKRAGRHKSRGFPCFSAGDGPD</sequence>
<keyword evidence="2" id="KW-0472">Membrane</keyword>
<dbReference type="EMBL" id="AODQ01000080">
    <property type="protein sequence ID" value="EMR01973.1"/>
    <property type="molecule type" value="Genomic_DNA"/>
</dbReference>
<evidence type="ECO:0000256" key="2">
    <source>
        <dbReference type="SAM" id="Phobius"/>
    </source>
</evidence>
<dbReference type="STRING" id="1279009.ADICEAN_02908"/>
<feature type="transmembrane region" description="Helical" evidence="2">
    <location>
        <begin position="12"/>
        <end position="37"/>
    </location>
</feature>
<dbReference type="Proteomes" id="UP000011910">
    <property type="component" value="Unassembled WGS sequence"/>
</dbReference>
<evidence type="ECO:0000313" key="4">
    <source>
        <dbReference type="Proteomes" id="UP000011910"/>
    </source>
</evidence>
<evidence type="ECO:0000256" key="1">
    <source>
        <dbReference type="SAM" id="MobiDB-lite"/>
    </source>
</evidence>
<dbReference type="OrthoDB" id="1437689at2"/>
<comment type="caution">
    <text evidence="3">The sequence shown here is derived from an EMBL/GenBank/DDBJ whole genome shotgun (WGS) entry which is preliminary data.</text>
</comment>
<dbReference type="RefSeq" id="WP_009196295.1">
    <property type="nucleotide sequence ID" value="NZ_AODQ01000080.1"/>
</dbReference>
<feature type="region of interest" description="Disordered" evidence="1">
    <location>
        <begin position="118"/>
        <end position="140"/>
    </location>
</feature>
<dbReference type="AlphaFoldDB" id="M7MZW2"/>
<proteinExistence type="predicted"/>
<organism evidence="3 4">
    <name type="scientific">Cesiribacter andamanensis AMV16</name>
    <dbReference type="NCBI Taxonomy" id="1279009"/>
    <lineage>
        <taxon>Bacteria</taxon>
        <taxon>Pseudomonadati</taxon>
        <taxon>Bacteroidota</taxon>
        <taxon>Cytophagia</taxon>
        <taxon>Cytophagales</taxon>
        <taxon>Cesiribacteraceae</taxon>
        <taxon>Cesiribacter</taxon>
    </lineage>
</organism>
<reference evidence="3 4" key="1">
    <citation type="journal article" date="2013" name="Genome Announc.">
        <title>Draft Genome Sequence of Cesiribacter andamanensis Strain AMV16T, Isolated from a Soil Sample from a Mud Volcano in the Andaman Islands, India.</title>
        <authorList>
            <person name="Shivaji S."/>
            <person name="Ara S."/>
            <person name="Begum Z."/>
            <person name="Srinivas T.N."/>
            <person name="Singh A."/>
            <person name="Kumar Pinnaka A."/>
        </authorList>
    </citation>
    <scope>NUCLEOTIDE SEQUENCE [LARGE SCALE GENOMIC DNA]</scope>
    <source>
        <strain evidence="3 4">AMV16</strain>
    </source>
</reference>
<name>M7MZW2_9BACT</name>
<evidence type="ECO:0000313" key="3">
    <source>
        <dbReference type="EMBL" id="EMR01973.1"/>
    </source>
</evidence>
<keyword evidence="2" id="KW-1133">Transmembrane helix</keyword>